<evidence type="ECO:0000313" key="3">
    <source>
        <dbReference type="EMBL" id="MCL6683559.1"/>
    </source>
</evidence>
<evidence type="ECO:0000256" key="1">
    <source>
        <dbReference type="ARBA" id="ARBA00012528"/>
    </source>
</evidence>
<organism evidence="3 4">
    <name type="scientific">Sphingomonas alba</name>
    <dbReference type="NCBI Taxonomy" id="2908208"/>
    <lineage>
        <taxon>Bacteria</taxon>
        <taxon>Pseudomonadati</taxon>
        <taxon>Pseudomonadota</taxon>
        <taxon>Alphaproteobacteria</taxon>
        <taxon>Sphingomonadales</taxon>
        <taxon>Sphingomonadaceae</taxon>
        <taxon>Sphingomonas</taxon>
    </lineage>
</organism>
<dbReference type="Pfam" id="PF00990">
    <property type="entry name" value="GGDEF"/>
    <property type="match status" value="1"/>
</dbReference>
<dbReference type="PROSITE" id="PS50887">
    <property type="entry name" value="GGDEF"/>
    <property type="match status" value="1"/>
</dbReference>
<evidence type="ECO:0000313" key="4">
    <source>
        <dbReference type="Proteomes" id="UP001165363"/>
    </source>
</evidence>
<dbReference type="Proteomes" id="UP001165363">
    <property type="component" value="Unassembled WGS sequence"/>
</dbReference>
<keyword evidence="4" id="KW-1185">Reference proteome</keyword>
<protein>
    <recommendedName>
        <fullName evidence="1">diguanylate cyclase</fullName>
        <ecNumber evidence="1">2.7.7.65</ecNumber>
    </recommendedName>
</protein>
<dbReference type="SUPFAM" id="SSF55073">
    <property type="entry name" value="Nucleotide cyclase"/>
    <property type="match status" value="1"/>
</dbReference>
<dbReference type="InterPro" id="IPR000160">
    <property type="entry name" value="GGDEF_dom"/>
</dbReference>
<keyword evidence="3" id="KW-0808">Transferase</keyword>
<reference evidence="3" key="1">
    <citation type="submission" date="2022-05" db="EMBL/GenBank/DDBJ databases">
        <authorList>
            <person name="Jo J.-H."/>
            <person name="Im W.-T."/>
        </authorList>
    </citation>
    <scope>NUCLEOTIDE SEQUENCE</scope>
    <source>
        <strain evidence="3">SE158</strain>
    </source>
</reference>
<dbReference type="InterPro" id="IPR043128">
    <property type="entry name" value="Rev_trsase/Diguanyl_cyclase"/>
</dbReference>
<dbReference type="PANTHER" id="PTHR45138:SF24">
    <property type="entry name" value="DIGUANYLATE CYCLASE DGCC-RELATED"/>
    <property type="match status" value="1"/>
</dbReference>
<keyword evidence="3" id="KW-0548">Nucleotidyltransferase</keyword>
<proteinExistence type="predicted"/>
<dbReference type="SMART" id="SM00267">
    <property type="entry name" value="GGDEF"/>
    <property type="match status" value="1"/>
</dbReference>
<dbReference type="InterPro" id="IPR050469">
    <property type="entry name" value="Diguanylate_Cyclase"/>
</dbReference>
<dbReference type="GO" id="GO:0052621">
    <property type="term" value="F:diguanylate cyclase activity"/>
    <property type="evidence" value="ECO:0007669"/>
    <property type="project" value="UniProtKB-EC"/>
</dbReference>
<feature type="domain" description="GGDEF" evidence="2">
    <location>
        <begin position="68"/>
        <end position="191"/>
    </location>
</feature>
<dbReference type="NCBIfam" id="TIGR00254">
    <property type="entry name" value="GGDEF"/>
    <property type="match status" value="1"/>
</dbReference>
<comment type="caution">
    <text evidence="3">The sequence shown here is derived from an EMBL/GenBank/DDBJ whole genome shotgun (WGS) entry which is preliminary data.</text>
</comment>
<name>A0ABT0RLN2_9SPHN</name>
<dbReference type="InterPro" id="IPR029787">
    <property type="entry name" value="Nucleotide_cyclase"/>
</dbReference>
<dbReference type="RefSeq" id="WP_249847573.1">
    <property type="nucleotide sequence ID" value="NZ_JAMGBD010000001.1"/>
</dbReference>
<gene>
    <name evidence="3" type="ORF">LZ536_06545</name>
</gene>
<sequence>MDQRVISVDPETLVAEISRLRAEVARLESRVEELDRLANMDSLVPVANRRGLVASLDRMIARQERHGTPSALLFVDVDGLKALNDAFGHSAGDAALIHLTEMMVASVRQTDMVARIGGDEFAILLDHADEKSAEETAARLADQVADCEFCFGGKCLPLSIAIGFTVLQTGDSPASVLDRADEAMYREKDAA</sequence>
<dbReference type="PANTHER" id="PTHR45138">
    <property type="entry name" value="REGULATORY COMPONENTS OF SENSORY TRANSDUCTION SYSTEM"/>
    <property type="match status" value="1"/>
</dbReference>
<dbReference type="EC" id="2.7.7.65" evidence="1"/>
<accession>A0ABT0RLN2</accession>
<evidence type="ECO:0000259" key="2">
    <source>
        <dbReference type="PROSITE" id="PS50887"/>
    </source>
</evidence>
<dbReference type="CDD" id="cd01949">
    <property type="entry name" value="GGDEF"/>
    <property type="match status" value="1"/>
</dbReference>
<dbReference type="EMBL" id="JAMGBD010000001">
    <property type="protein sequence ID" value="MCL6683559.1"/>
    <property type="molecule type" value="Genomic_DNA"/>
</dbReference>
<dbReference type="Gene3D" id="3.30.70.270">
    <property type="match status" value="1"/>
</dbReference>